<dbReference type="Pfam" id="PF00098">
    <property type="entry name" value="zf-CCHC"/>
    <property type="match status" value="2"/>
</dbReference>
<keyword evidence="1" id="KW-0862">Zinc</keyword>
<dbReference type="PANTHER" id="PTHR46978">
    <property type="entry name" value="ZINC KNUCKLE (CCHC-TYPE) FAMILY PROTEIN"/>
    <property type="match status" value="1"/>
</dbReference>
<comment type="caution">
    <text evidence="3">The sequence shown here is derived from an EMBL/GenBank/DDBJ whole genome shotgun (WGS) entry which is preliminary data.</text>
</comment>
<dbReference type="PANTHER" id="PTHR46978:SF1">
    <property type="entry name" value="ZINC KNUCKLE (CCHC-TYPE) FAMILY PROTEIN"/>
    <property type="match status" value="1"/>
</dbReference>
<dbReference type="AlphaFoldDB" id="A0A6A6LEJ7"/>
<proteinExistence type="predicted"/>
<feature type="domain" description="CCHC-type" evidence="2">
    <location>
        <begin position="223"/>
        <end position="236"/>
    </location>
</feature>
<dbReference type="Proteomes" id="UP000467840">
    <property type="component" value="Chromosome 4"/>
</dbReference>
<evidence type="ECO:0000313" key="3">
    <source>
        <dbReference type="EMBL" id="KAF2299870.1"/>
    </source>
</evidence>
<gene>
    <name evidence="3" type="ORF">GH714_005162</name>
</gene>
<protein>
    <recommendedName>
        <fullName evidence="2">CCHC-type domain-containing protein</fullName>
    </recommendedName>
</protein>
<dbReference type="PROSITE" id="PS50158">
    <property type="entry name" value="ZF_CCHC"/>
    <property type="match status" value="2"/>
</dbReference>
<reference evidence="3 4" key="1">
    <citation type="journal article" date="2020" name="Mol. Plant">
        <title>The Chromosome-Based Rubber Tree Genome Provides New Insights into Spurge Genome Evolution and Rubber Biosynthesis.</title>
        <authorList>
            <person name="Liu J."/>
            <person name="Shi C."/>
            <person name="Shi C.C."/>
            <person name="Li W."/>
            <person name="Zhang Q.J."/>
            <person name="Zhang Y."/>
            <person name="Li K."/>
            <person name="Lu H.F."/>
            <person name="Shi C."/>
            <person name="Zhu S.T."/>
            <person name="Xiao Z.Y."/>
            <person name="Nan H."/>
            <person name="Yue Y."/>
            <person name="Zhu X.G."/>
            <person name="Wu Y."/>
            <person name="Hong X.N."/>
            <person name="Fan G.Y."/>
            <person name="Tong Y."/>
            <person name="Zhang D."/>
            <person name="Mao C.L."/>
            <person name="Liu Y.L."/>
            <person name="Hao S.J."/>
            <person name="Liu W.Q."/>
            <person name="Lv M.Q."/>
            <person name="Zhang H.B."/>
            <person name="Liu Y."/>
            <person name="Hu-Tang G.R."/>
            <person name="Wang J.P."/>
            <person name="Wang J.H."/>
            <person name="Sun Y.H."/>
            <person name="Ni S.B."/>
            <person name="Chen W.B."/>
            <person name="Zhang X.C."/>
            <person name="Jiao Y.N."/>
            <person name="Eichler E.E."/>
            <person name="Li G.H."/>
            <person name="Liu X."/>
            <person name="Gao L.Z."/>
        </authorList>
    </citation>
    <scope>NUCLEOTIDE SEQUENCE [LARGE SCALE GENOMIC DNA]</scope>
    <source>
        <strain evidence="4">cv. GT1</strain>
        <tissue evidence="3">Leaf</tissue>
    </source>
</reference>
<name>A0A6A6LEJ7_HEVBR</name>
<keyword evidence="1" id="KW-0479">Metal-binding</keyword>
<organism evidence="3 4">
    <name type="scientific">Hevea brasiliensis</name>
    <name type="common">Para rubber tree</name>
    <name type="synonym">Siphonia brasiliensis</name>
    <dbReference type="NCBI Taxonomy" id="3981"/>
    <lineage>
        <taxon>Eukaryota</taxon>
        <taxon>Viridiplantae</taxon>
        <taxon>Streptophyta</taxon>
        <taxon>Embryophyta</taxon>
        <taxon>Tracheophyta</taxon>
        <taxon>Spermatophyta</taxon>
        <taxon>Magnoliopsida</taxon>
        <taxon>eudicotyledons</taxon>
        <taxon>Gunneridae</taxon>
        <taxon>Pentapetalae</taxon>
        <taxon>rosids</taxon>
        <taxon>fabids</taxon>
        <taxon>Malpighiales</taxon>
        <taxon>Euphorbiaceae</taxon>
        <taxon>Crotonoideae</taxon>
        <taxon>Micrandreae</taxon>
        <taxon>Hevea</taxon>
    </lineage>
</organism>
<dbReference type="SMART" id="SM00343">
    <property type="entry name" value="ZnF_C2HC"/>
    <property type="match status" value="5"/>
</dbReference>
<sequence>METGDQSAVTAKQEDKVETIGKVETMENAEAVHTTLELLENVYTGVVEMPGNIVLRKLLRAGDILILWTVDGRRAIIVAKGHMALNCPSIQKKKRPCFLCGSLEHGFKQCSKQRVCVICKSSGHRPNRCPEKHKGGPQSSKVCLKCGDSGHDMFSCKNNYSLDDLKEIQCYICKSYGHLCCVNFVDNIPIEVSCYKCGELGHTGLECLSLHKEATTTASSSLCYKCGEGGHFARECVSSLKAGKRNHELSTPALRAHRENKEVMEFKFAR</sequence>
<dbReference type="GO" id="GO:0008270">
    <property type="term" value="F:zinc ion binding"/>
    <property type="evidence" value="ECO:0007669"/>
    <property type="project" value="UniProtKB-KW"/>
</dbReference>
<keyword evidence="1" id="KW-0863">Zinc-finger</keyword>
<dbReference type="Gene3D" id="4.10.60.10">
    <property type="entry name" value="Zinc finger, CCHC-type"/>
    <property type="match status" value="4"/>
</dbReference>
<dbReference type="GO" id="GO:0003676">
    <property type="term" value="F:nucleic acid binding"/>
    <property type="evidence" value="ECO:0007669"/>
    <property type="project" value="InterPro"/>
</dbReference>
<dbReference type="InterPro" id="IPR036875">
    <property type="entry name" value="Znf_CCHC_sf"/>
</dbReference>
<dbReference type="EMBL" id="JAAGAX010000010">
    <property type="protein sequence ID" value="KAF2299870.1"/>
    <property type="molecule type" value="Genomic_DNA"/>
</dbReference>
<keyword evidence="4" id="KW-1185">Reference proteome</keyword>
<evidence type="ECO:0000313" key="4">
    <source>
        <dbReference type="Proteomes" id="UP000467840"/>
    </source>
</evidence>
<feature type="domain" description="CCHC-type" evidence="2">
    <location>
        <begin position="194"/>
        <end position="207"/>
    </location>
</feature>
<accession>A0A6A6LEJ7</accession>
<dbReference type="InterPro" id="IPR001878">
    <property type="entry name" value="Znf_CCHC"/>
</dbReference>
<evidence type="ECO:0000256" key="1">
    <source>
        <dbReference type="PROSITE-ProRule" id="PRU00047"/>
    </source>
</evidence>
<evidence type="ECO:0000259" key="2">
    <source>
        <dbReference type="PROSITE" id="PS50158"/>
    </source>
</evidence>
<dbReference type="SUPFAM" id="SSF57756">
    <property type="entry name" value="Retrovirus zinc finger-like domains"/>
    <property type="match status" value="3"/>
</dbReference>